<accession>A0ABN4CTX0</accession>
<feature type="compositionally biased region" description="Basic and acidic residues" evidence="1">
    <location>
        <begin position="9"/>
        <end position="21"/>
    </location>
</feature>
<organism evidence="2 3">
    <name type="scientific">Yersinia similis</name>
    <dbReference type="NCBI Taxonomy" id="367190"/>
    <lineage>
        <taxon>Bacteria</taxon>
        <taxon>Pseudomonadati</taxon>
        <taxon>Pseudomonadota</taxon>
        <taxon>Gammaproteobacteria</taxon>
        <taxon>Enterobacterales</taxon>
        <taxon>Yersiniaceae</taxon>
        <taxon>Yersinia</taxon>
    </lineage>
</organism>
<sequence length="61" mass="6460">MWDNNTGLRRADTTDGRKVEDAGALPEAAAQAKEGSGLDGQRVNIERAGNGKNTEWMSANG</sequence>
<protein>
    <submittedName>
        <fullName evidence="2">Uncharacterized protein</fullName>
    </submittedName>
</protein>
<proteinExistence type="predicted"/>
<dbReference type="Proteomes" id="UP000019439">
    <property type="component" value="Plasmid unnamed"/>
</dbReference>
<feature type="compositionally biased region" description="Polar residues" evidence="1">
    <location>
        <begin position="51"/>
        <end position="61"/>
    </location>
</feature>
<feature type="region of interest" description="Disordered" evidence="1">
    <location>
        <begin position="1"/>
        <end position="61"/>
    </location>
</feature>
<evidence type="ECO:0000256" key="1">
    <source>
        <dbReference type="SAM" id="MobiDB-lite"/>
    </source>
</evidence>
<reference evidence="2 3" key="1">
    <citation type="journal article" date="2014" name="Genome Announc.">
        <title>Genome Sequence of Yersinia similis Y228T, a Member of the Yersinia pseudotuberculosis Complex.</title>
        <authorList>
            <person name="Sprague L.D."/>
            <person name="Neubauer H."/>
        </authorList>
    </citation>
    <scope>NUCLEOTIDE SEQUENCE [LARGE SCALE GENOMIC DNA]</scope>
    <source>
        <strain evidence="2 3">228</strain>
    </source>
</reference>
<evidence type="ECO:0000313" key="2">
    <source>
        <dbReference type="EMBL" id="AHK22069.1"/>
    </source>
</evidence>
<evidence type="ECO:0000313" key="3">
    <source>
        <dbReference type="Proteomes" id="UP000019439"/>
    </source>
</evidence>
<gene>
    <name evidence="2" type="ORF">BF17_00105</name>
</gene>
<dbReference type="EMBL" id="CP007231">
    <property type="protein sequence ID" value="AHK22069.1"/>
    <property type="molecule type" value="Genomic_DNA"/>
</dbReference>
<keyword evidence="3" id="KW-1185">Reference proteome</keyword>
<geneLocation type="plasmid" evidence="3"/>
<keyword evidence="2" id="KW-0614">Plasmid</keyword>
<name>A0ABN4CTX0_9GAMM</name>